<sequence length="148" mass="17153">MNYTFRQKIPRELMTDDLLSLLELELNQRRYGTERTGDRLLFKRKISPVASRFQILVELFRSLTTGQIYLDENSPGLLICCISYLKHIVVCWVFGITIGLMFSWLNGFYWLDFFKIANPIILLSVSVGVLNGNARLKRLVSQAMEKIS</sequence>
<evidence type="ECO:0000313" key="3">
    <source>
        <dbReference type="Proteomes" id="UP001163821"/>
    </source>
</evidence>
<comment type="caution">
    <text evidence="2">The sequence shown here is derived from an EMBL/GenBank/DDBJ whole genome shotgun (WGS) entry which is preliminary data.</text>
</comment>
<dbReference type="RefSeq" id="WP_282592011.1">
    <property type="nucleotide sequence ID" value="NZ_JAPAAF010000016.1"/>
</dbReference>
<proteinExistence type="predicted"/>
<keyword evidence="1" id="KW-0812">Transmembrane</keyword>
<organism evidence="2 3">
    <name type="scientific">Gaoshiqia sediminis</name>
    <dbReference type="NCBI Taxonomy" id="2986998"/>
    <lineage>
        <taxon>Bacteria</taxon>
        <taxon>Pseudomonadati</taxon>
        <taxon>Bacteroidota</taxon>
        <taxon>Bacteroidia</taxon>
        <taxon>Marinilabiliales</taxon>
        <taxon>Prolixibacteraceae</taxon>
        <taxon>Gaoshiqia</taxon>
    </lineage>
</organism>
<accession>A0AA42C7B5</accession>
<protein>
    <submittedName>
        <fullName evidence="2">Uncharacterized protein</fullName>
    </submittedName>
</protein>
<gene>
    <name evidence="2" type="ORF">N2K84_11760</name>
</gene>
<dbReference type="Proteomes" id="UP001163821">
    <property type="component" value="Unassembled WGS sequence"/>
</dbReference>
<evidence type="ECO:0000256" key="1">
    <source>
        <dbReference type="SAM" id="Phobius"/>
    </source>
</evidence>
<keyword evidence="3" id="KW-1185">Reference proteome</keyword>
<keyword evidence="1" id="KW-0472">Membrane</keyword>
<feature type="transmembrane region" description="Helical" evidence="1">
    <location>
        <begin position="116"/>
        <end position="134"/>
    </location>
</feature>
<feature type="transmembrane region" description="Helical" evidence="1">
    <location>
        <begin position="88"/>
        <end position="110"/>
    </location>
</feature>
<evidence type="ECO:0000313" key="2">
    <source>
        <dbReference type="EMBL" id="MCW0483409.1"/>
    </source>
</evidence>
<reference evidence="2" key="1">
    <citation type="submission" date="2022-10" db="EMBL/GenBank/DDBJ databases">
        <title>Gaoshiqiia sediminis gen. nov., sp. nov., isolated from coastal sediment.</title>
        <authorList>
            <person name="Yu W.X."/>
            <person name="Mu D.S."/>
            <person name="Du J.Z."/>
            <person name="Liang Y.Q."/>
        </authorList>
    </citation>
    <scope>NUCLEOTIDE SEQUENCE</scope>
    <source>
        <strain evidence="2">A06</strain>
    </source>
</reference>
<name>A0AA42C7B5_9BACT</name>
<dbReference type="AlphaFoldDB" id="A0AA42C7B5"/>
<dbReference type="EMBL" id="JAPAAF010000016">
    <property type="protein sequence ID" value="MCW0483409.1"/>
    <property type="molecule type" value="Genomic_DNA"/>
</dbReference>
<keyword evidence="1" id="KW-1133">Transmembrane helix</keyword>